<dbReference type="PANTHER" id="PTHR38469">
    <property type="entry name" value="PERIPLASMIC PEPTIDASE SUBFAMILY S1B"/>
    <property type="match status" value="1"/>
</dbReference>
<evidence type="ECO:0000313" key="8">
    <source>
        <dbReference type="Proteomes" id="UP000009134"/>
    </source>
</evidence>
<dbReference type="SUPFAM" id="SSF50494">
    <property type="entry name" value="Trypsin-like serine proteases"/>
    <property type="match status" value="1"/>
</dbReference>
<evidence type="ECO:0000256" key="3">
    <source>
        <dbReference type="ARBA" id="ARBA00022670"/>
    </source>
</evidence>
<comment type="similarity">
    <text evidence="1 6">Belongs to the peptidase S46 family.</text>
</comment>
<dbReference type="AlphaFoldDB" id="Q2G546"/>
<proteinExistence type="inferred from homology"/>
<sequence length="714" mass="77589">MGLCNSVSFHLPCPVRRGRLRLKPIVQERLSIMADLRIPASLAALAGLLLAGPARADEGMWTFDAFPSAKMQADYGWAPDGRWLDRVQAAAVRLTGGCSASFVSPDGLILTNHHCVVECAQDNSTDENDLLKLGFVPVRREEELKCPGQQAEVVTAIGDVTARVRAAIGTATGEALVKARDAEAARIEKEGCRDAATTRCEVVTLFGGGQYKLYTYRKYADVRLAWAPQFQAAFFGGDPDNFNYPRYALDAAFLRAYENGRPVKVKSFLKWNPRAPQVGEATFVVGNPGSTQRLFTSEQIAFQREVGLPLTTTILSELRGRLIGAMERSPQAKREGADELFGIENSLKVYVGRQKALNDPAFLKMLAEAEADLKAKSLGKPGIGDPWADTARAVKAYRDLYVPWRFIVPWGSLMGYAQTIVQGTAEREKPDADRLPGYTESNLELTTKTLLDEAPVYPWLEQVEMAWSLSKAREYLGADDADTRLLLGRESPEALAERLVGGTTLADPAVRRALWEGGRKAVEASSDPMIVYARAIDARERELKKLVDERYAGPLAEAGATLADARFLAYGDRIYPDATFTLRISYGKVQGWKERGIDVAAVTTLGGAFERATGAEPFDLASAFAANEARIDKAVPFDFVTTNDIIGGNSGSPVIDRSGTVIGAAFDGNIHSIGGNYGYQGDVNRTVVVSAAAVQHALEVIYPAPALVKELRGK</sequence>
<dbReference type="Proteomes" id="UP000009134">
    <property type="component" value="Chromosome"/>
</dbReference>
<keyword evidence="8" id="KW-1185">Reference proteome</keyword>
<evidence type="ECO:0000256" key="4">
    <source>
        <dbReference type="ARBA" id="ARBA00022729"/>
    </source>
</evidence>
<dbReference type="EC" id="3.4.14.-" evidence="6"/>
<dbReference type="InterPro" id="IPR009003">
    <property type="entry name" value="Peptidase_S1_PA"/>
</dbReference>
<evidence type="ECO:0000256" key="2">
    <source>
        <dbReference type="ARBA" id="ARBA00022438"/>
    </source>
</evidence>
<keyword evidence="6" id="KW-0720">Serine protease</keyword>
<evidence type="ECO:0000256" key="1">
    <source>
        <dbReference type="ARBA" id="ARBA00010491"/>
    </source>
</evidence>
<dbReference type="InterPro" id="IPR019500">
    <property type="entry name" value="Pep_S46"/>
</dbReference>
<dbReference type="STRING" id="279238.Saro_2591"/>
<evidence type="ECO:0000313" key="7">
    <source>
        <dbReference type="EMBL" id="ABD27027.1"/>
    </source>
</evidence>
<dbReference type="GO" id="GO:0008239">
    <property type="term" value="F:dipeptidyl-peptidase activity"/>
    <property type="evidence" value="ECO:0007669"/>
    <property type="project" value="UniProtKB-UniRule"/>
</dbReference>
<dbReference type="InterPro" id="IPR043504">
    <property type="entry name" value="Peptidase_S1_PA_chymotrypsin"/>
</dbReference>
<reference evidence="8" key="1">
    <citation type="submission" date="2006-01" db="EMBL/GenBank/DDBJ databases">
        <title>Complete sequence of Novosphingobium aromaticivorans DSM 12444.</title>
        <authorList>
            <consortium name="US DOE Joint Genome Institute"/>
            <person name="Copeland A."/>
            <person name="Lucas S."/>
            <person name="Lapidus A."/>
            <person name="Barry K."/>
            <person name="Detter J.C."/>
            <person name="Glavina T."/>
            <person name="Hammon N."/>
            <person name="Israni S."/>
            <person name="Pitluck S."/>
            <person name="Chain P."/>
            <person name="Malfatti S."/>
            <person name="Shin M."/>
            <person name="Vergez L."/>
            <person name="Schmutz J."/>
            <person name="Larimer F."/>
            <person name="Land M."/>
            <person name="Kyrpides N."/>
            <person name="Ivanova N."/>
            <person name="Fredrickson J."/>
            <person name="Balkwill D."/>
            <person name="Romine M.F."/>
            <person name="Richardson P."/>
        </authorList>
    </citation>
    <scope>NUCLEOTIDE SEQUENCE [LARGE SCALE GENOMIC DNA]</scope>
    <source>
        <strain evidence="8">ATCC 700278 / DSM 12444 / CCUG 56034 / CIP 105152 / NBRC 16084 / F199</strain>
    </source>
</reference>
<accession>Q2G546</accession>
<dbReference type="Gene3D" id="2.40.10.10">
    <property type="entry name" value="Trypsin-like serine proteases"/>
    <property type="match status" value="1"/>
</dbReference>
<keyword evidence="5 6" id="KW-0378">Hydrolase</keyword>
<dbReference type="PANTHER" id="PTHR38469:SF1">
    <property type="entry name" value="PERIPLASMIC PEPTIDASE SUBFAMILY S1B"/>
    <property type="match status" value="1"/>
</dbReference>
<gene>
    <name evidence="7" type="ordered locus">Saro_2591</name>
</gene>
<evidence type="ECO:0000256" key="6">
    <source>
        <dbReference type="RuleBase" id="RU366067"/>
    </source>
</evidence>
<organism evidence="7 8">
    <name type="scientific">Novosphingobium aromaticivorans (strain ATCC 700278 / DSM 12444 / CCUG 56034 / CIP 105152 / NBRC 16084 / F199)</name>
    <dbReference type="NCBI Taxonomy" id="279238"/>
    <lineage>
        <taxon>Bacteria</taxon>
        <taxon>Pseudomonadati</taxon>
        <taxon>Pseudomonadota</taxon>
        <taxon>Alphaproteobacteria</taxon>
        <taxon>Sphingomonadales</taxon>
        <taxon>Sphingomonadaceae</taxon>
        <taxon>Novosphingobium</taxon>
    </lineage>
</organism>
<dbReference type="Pfam" id="PF10459">
    <property type="entry name" value="Peptidase_S46"/>
    <property type="match status" value="1"/>
</dbReference>
<protein>
    <recommendedName>
        <fullName evidence="6">Dipeptidyl-peptidase</fullName>
        <ecNumber evidence="6">3.4.14.-</ecNumber>
    </recommendedName>
</protein>
<dbReference type="EMBL" id="CP000248">
    <property type="protein sequence ID" value="ABD27027.1"/>
    <property type="molecule type" value="Genomic_DNA"/>
</dbReference>
<comment type="function">
    <text evidence="6">Catalyzes the removal of dipeptides from the N-terminus of oligopeptides.</text>
</comment>
<keyword evidence="2 6" id="KW-0031">Aminopeptidase</keyword>
<dbReference type="GO" id="GO:0070009">
    <property type="term" value="F:serine-type aminopeptidase activity"/>
    <property type="evidence" value="ECO:0007669"/>
    <property type="project" value="UniProtKB-UniRule"/>
</dbReference>
<dbReference type="eggNOG" id="COG3591">
    <property type="taxonomic scope" value="Bacteria"/>
</dbReference>
<keyword evidence="3 6" id="KW-0645">Protease</keyword>
<evidence type="ECO:0000256" key="5">
    <source>
        <dbReference type="ARBA" id="ARBA00022801"/>
    </source>
</evidence>
<dbReference type="KEGG" id="nar:Saro_2591"/>
<name>Q2G546_NOVAD</name>
<dbReference type="GO" id="GO:0006508">
    <property type="term" value="P:proteolysis"/>
    <property type="evidence" value="ECO:0007669"/>
    <property type="project" value="UniProtKB-KW"/>
</dbReference>
<dbReference type="GO" id="GO:0043171">
    <property type="term" value="P:peptide catabolic process"/>
    <property type="evidence" value="ECO:0007669"/>
    <property type="project" value="UniProtKB-UniRule"/>
</dbReference>
<keyword evidence="4" id="KW-0732">Signal</keyword>
<dbReference type="HOGENOM" id="CLU_013776_0_0_5"/>